<reference evidence="1 2" key="1">
    <citation type="journal article" date="2021" name="Hortic Res">
        <title>High-quality reference genome and annotation aids understanding of berry development for evergreen blueberry (Vaccinium darrowii).</title>
        <authorList>
            <person name="Yu J."/>
            <person name="Hulse-Kemp A.M."/>
            <person name="Babiker E."/>
            <person name="Staton M."/>
        </authorList>
    </citation>
    <scope>NUCLEOTIDE SEQUENCE [LARGE SCALE GENOMIC DNA]</scope>
    <source>
        <strain evidence="2">cv. NJ 8807/NJ 8810</strain>
        <tissue evidence="1">Young leaf</tissue>
    </source>
</reference>
<comment type="caution">
    <text evidence="1">The sequence shown here is derived from an EMBL/GenBank/DDBJ whole genome shotgun (WGS) entry which is preliminary data.</text>
</comment>
<keyword evidence="2" id="KW-1185">Reference proteome</keyword>
<dbReference type="Proteomes" id="UP000828048">
    <property type="component" value="Chromosome 3"/>
</dbReference>
<evidence type="ECO:0000313" key="2">
    <source>
        <dbReference type="Proteomes" id="UP000828048"/>
    </source>
</evidence>
<name>A0ACB7YTD2_9ERIC</name>
<sequence>MALRLCPSIHHQFIVPPLRHSNRPIRPRNLSSVRCCISEPNDSLKLVADVKERLGNDYHNLRVGMHGRDDEDMILWFLKDRKFSVEDAVSKLAKAIKWREEFGVSELSEESVRSVAESGKAYVHDFLDVYDRPVLIVVGSKHFPGKHNPSEDEKLSVFLIEKALTKLPAGSEEILGIFDLRGFGAQNADLKFLTFVFDMFYNYYPRRLGQVLFVDAPFVFKPIWQLAKPLLKSYASLVRFCSWYLFAEGILEKPILSI</sequence>
<proteinExistence type="predicted"/>
<organism evidence="1 2">
    <name type="scientific">Vaccinium darrowii</name>
    <dbReference type="NCBI Taxonomy" id="229202"/>
    <lineage>
        <taxon>Eukaryota</taxon>
        <taxon>Viridiplantae</taxon>
        <taxon>Streptophyta</taxon>
        <taxon>Embryophyta</taxon>
        <taxon>Tracheophyta</taxon>
        <taxon>Spermatophyta</taxon>
        <taxon>Magnoliopsida</taxon>
        <taxon>eudicotyledons</taxon>
        <taxon>Gunneridae</taxon>
        <taxon>Pentapetalae</taxon>
        <taxon>asterids</taxon>
        <taxon>Ericales</taxon>
        <taxon>Ericaceae</taxon>
        <taxon>Vaccinioideae</taxon>
        <taxon>Vaccinieae</taxon>
        <taxon>Vaccinium</taxon>
    </lineage>
</organism>
<accession>A0ACB7YTD2</accession>
<dbReference type="EMBL" id="CM037153">
    <property type="protein sequence ID" value="KAH7856850.1"/>
    <property type="molecule type" value="Genomic_DNA"/>
</dbReference>
<evidence type="ECO:0000313" key="1">
    <source>
        <dbReference type="EMBL" id="KAH7856850.1"/>
    </source>
</evidence>
<protein>
    <submittedName>
        <fullName evidence="1">Uncharacterized protein</fullName>
    </submittedName>
</protein>
<gene>
    <name evidence="1" type="ORF">Vadar_006241</name>
</gene>